<dbReference type="AlphaFoldDB" id="A0A4Z0HT94"/>
<reference evidence="1 2" key="1">
    <citation type="submission" date="2018-12" db="EMBL/GenBank/DDBJ databases">
        <title>Draft genome sequences of Mycolicibacterium peregrinum isolated from a pig with lymphadenitis and from soil on the same Japanese pig farm.</title>
        <authorList>
            <person name="Komatsu T."/>
            <person name="Ohya K."/>
            <person name="Sawai K."/>
            <person name="Odoi J.O."/>
            <person name="Otsu K."/>
            <person name="Ota A."/>
            <person name="Ito T."/>
            <person name="Kawai M."/>
            <person name="Maruyama F."/>
        </authorList>
    </citation>
    <scope>NUCLEOTIDE SEQUENCE [LARGE SCALE GENOMIC DNA]</scope>
    <source>
        <strain evidence="1 2">138</strain>
    </source>
</reference>
<dbReference type="InterPro" id="IPR036388">
    <property type="entry name" value="WH-like_DNA-bd_sf"/>
</dbReference>
<comment type="caution">
    <text evidence="1">The sequence shown here is derived from an EMBL/GenBank/DDBJ whole genome shotgun (WGS) entry which is preliminary data.</text>
</comment>
<dbReference type="SUPFAM" id="SSF54909">
    <property type="entry name" value="Dimeric alpha+beta barrel"/>
    <property type="match status" value="1"/>
</dbReference>
<keyword evidence="2" id="KW-1185">Reference proteome</keyword>
<organism evidence="1 2">
    <name type="scientific">Mycolicibacterium peregrinum</name>
    <name type="common">Mycobacterium peregrinum</name>
    <dbReference type="NCBI Taxonomy" id="43304"/>
    <lineage>
        <taxon>Bacteria</taxon>
        <taxon>Bacillati</taxon>
        <taxon>Actinomycetota</taxon>
        <taxon>Actinomycetes</taxon>
        <taxon>Mycobacteriales</taxon>
        <taxon>Mycobacteriaceae</taxon>
        <taxon>Mycolicibacterium</taxon>
    </lineage>
</organism>
<dbReference type="PRINTS" id="PR00033">
    <property type="entry name" value="HTHASNC"/>
</dbReference>
<dbReference type="InterPro" id="IPR019888">
    <property type="entry name" value="Tscrpt_reg_AsnC-like"/>
</dbReference>
<sequence>MTTQTRVDALDARILKALNDDPRATVIALADKTRLSRNTVQARINKLEREGTLRSFERRIDPGALGYPLTAFILTRVTQRKLAAIARALEQVPEVVEVQGLGGVTDLLIHVVARDADDLYRVAGRILDIEGVEQTNTSLVMRKLVDFRLTPLLEKLVEETK</sequence>
<dbReference type="EMBL" id="RWKA01000009">
    <property type="protein sequence ID" value="TGB40932.1"/>
    <property type="molecule type" value="Genomic_DNA"/>
</dbReference>
<protein>
    <submittedName>
        <fullName evidence="1">Lrp/AsnC family transcriptional regulator</fullName>
    </submittedName>
</protein>
<accession>A0A4Z0HT94</accession>
<evidence type="ECO:0000313" key="2">
    <source>
        <dbReference type="Proteomes" id="UP000297792"/>
    </source>
</evidence>
<name>A0A4Z0HT94_MYCPR</name>
<dbReference type="Pfam" id="PF13412">
    <property type="entry name" value="HTH_24"/>
    <property type="match status" value="1"/>
</dbReference>
<dbReference type="GO" id="GO:0005829">
    <property type="term" value="C:cytosol"/>
    <property type="evidence" value="ECO:0007669"/>
    <property type="project" value="TreeGrafter"/>
</dbReference>
<dbReference type="InterPro" id="IPR019887">
    <property type="entry name" value="Tscrpt_reg_AsnC/Lrp_C"/>
</dbReference>
<dbReference type="InterPro" id="IPR011008">
    <property type="entry name" value="Dimeric_a/b-barrel"/>
</dbReference>
<evidence type="ECO:0000313" key="1">
    <source>
        <dbReference type="EMBL" id="TGB40932.1"/>
    </source>
</evidence>
<dbReference type="PANTHER" id="PTHR30154:SF34">
    <property type="entry name" value="TRANSCRIPTIONAL REGULATOR AZLB"/>
    <property type="match status" value="1"/>
</dbReference>
<dbReference type="GO" id="GO:0043200">
    <property type="term" value="P:response to amino acid"/>
    <property type="evidence" value="ECO:0007669"/>
    <property type="project" value="TreeGrafter"/>
</dbReference>
<dbReference type="Gene3D" id="1.10.10.10">
    <property type="entry name" value="Winged helix-like DNA-binding domain superfamily/Winged helix DNA-binding domain"/>
    <property type="match status" value="1"/>
</dbReference>
<dbReference type="Gene3D" id="3.30.70.920">
    <property type="match status" value="1"/>
</dbReference>
<dbReference type="GO" id="GO:0043565">
    <property type="term" value="F:sequence-specific DNA binding"/>
    <property type="evidence" value="ECO:0007669"/>
    <property type="project" value="InterPro"/>
</dbReference>
<dbReference type="InterPro" id="IPR000485">
    <property type="entry name" value="AsnC-type_HTH_dom"/>
</dbReference>
<dbReference type="SUPFAM" id="SSF46785">
    <property type="entry name" value="Winged helix' DNA-binding domain"/>
    <property type="match status" value="1"/>
</dbReference>
<proteinExistence type="predicted"/>
<gene>
    <name evidence="1" type="ORF">EJD98_17210</name>
</gene>
<dbReference type="Pfam" id="PF01037">
    <property type="entry name" value="AsnC_trans_reg"/>
    <property type="match status" value="1"/>
</dbReference>
<dbReference type="InterPro" id="IPR036390">
    <property type="entry name" value="WH_DNA-bd_sf"/>
</dbReference>
<dbReference type="SMART" id="SM00344">
    <property type="entry name" value="HTH_ASNC"/>
    <property type="match status" value="1"/>
</dbReference>
<dbReference type="PROSITE" id="PS50956">
    <property type="entry name" value="HTH_ASNC_2"/>
    <property type="match status" value="1"/>
</dbReference>
<dbReference type="RefSeq" id="WP_135360481.1">
    <property type="nucleotide sequence ID" value="NZ_JBLVUM010000002.1"/>
</dbReference>
<dbReference type="Proteomes" id="UP000297792">
    <property type="component" value="Unassembled WGS sequence"/>
</dbReference>
<dbReference type="PANTHER" id="PTHR30154">
    <property type="entry name" value="LEUCINE-RESPONSIVE REGULATORY PROTEIN"/>
    <property type="match status" value="1"/>
</dbReference>